<feature type="signal peptide" evidence="1">
    <location>
        <begin position="1"/>
        <end position="25"/>
    </location>
</feature>
<keyword evidence="1" id="KW-0732">Signal</keyword>
<dbReference type="Pfam" id="PF19878">
    <property type="entry name" value="DUF6351"/>
    <property type="match status" value="1"/>
</dbReference>
<accession>A0A4R4ZY40</accession>
<name>A0A4R4ZY40_9ACTN</name>
<proteinExistence type="predicted"/>
<evidence type="ECO:0000259" key="2">
    <source>
        <dbReference type="Pfam" id="PF19878"/>
    </source>
</evidence>
<sequence>MSSNSLRAVILAAALVGTVAAPASATQSPGPVALTVLSNTKPEYVSGGDVLVKVSRSATVKLNGRDITAEFAAQPDQSLLGLVTGLRTGANVLTAGETSLRVTSYPLSGPIFSGPQQVPFYCETTAFGLAPAAQPLCEAPTKVTYRYRTTAGAFVVLPDPAVRPADLATTVLDGRTVPYIVRVETGTIDRAVYQFAALYDGTDPTPLRSQQNWNRKLVYAFGGGCNAGFHQGNQTGNVLNDLFLSQGYAVASSTLNVPETNCSTVISGEAAMMVKEHFIETYGPTRYTIGWGGSGGSVNQHEIADGYPGILDGIVPGVSFPDMFSAFTSAADCSVLNKYFAGTALTEAQKTAITGFVSSSPCVSWQAGFGPKMTPIGSCNRAPGAPIPPTAFWDPVLNPTGIKCMSAEQWVTQLGRDPKTGLPRSVRDNIGVQYGLHALQSGAITPAQFADLNAKVGSVDPAGQLVAERATADPAALRAAYRSDLQLSGGLGLRSTPIIDQRSYADRAGFGIDIHTAEVSFVTRDRLLKANGTAANQVIIMSSLDPAQSAAASRYELDAMDRWLAAITADGSHRSAQQKVIANKPADLKDGCYLSAIQRVDQPLNYPPSGPCGATYPVAANPRIAAGSDIGVSKLKCALKPLNFSAYQVAFTAADRATLRKAFPSGVCDYTRPGIGQQPPAGTWLNFSS</sequence>
<feature type="domain" description="DUF6351" evidence="2">
    <location>
        <begin position="35"/>
        <end position="679"/>
    </location>
</feature>
<evidence type="ECO:0000256" key="1">
    <source>
        <dbReference type="SAM" id="SignalP"/>
    </source>
</evidence>
<reference evidence="3 4" key="1">
    <citation type="submission" date="2019-03" db="EMBL/GenBank/DDBJ databases">
        <title>Draft genome sequences of novel Actinobacteria.</title>
        <authorList>
            <person name="Sahin N."/>
            <person name="Ay H."/>
            <person name="Saygin H."/>
        </authorList>
    </citation>
    <scope>NUCLEOTIDE SEQUENCE [LARGE SCALE GENOMIC DNA]</scope>
    <source>
        <strain evidence="3 4">JCM 13523</strain>
    </source>
</reference>
<organism evidence="3 4">
    <name type="scientific">Kribbella antibiotica</name>
    <dbReference type="NCBI Taxonomy" id="190195"/>
    <lineage>
        <taxon>Bacteria</taxon>
        <taxon>Bacillati</taxon>
        <taxon>Actinomycetota</taxon>
        <taxon>Actinomycetes</taxon>
        <taxon>Propionibacteriales</taxon>
        <taxon>Kribbellaceae</taxon>
        <taxon>Kribbella</taxon>
    </lineage>
</organism>
<feature type="chain" id="PRO_5020272118" description="DUF6351 domain-containing protein" evidence="1">
    <location>
        <begin position="26"/>
        <end position="689"/>
    </location>
</feature>
<comment type="caution">
    <text evidence="3">The sequence shown here is derived from an EMBL/GenBank/DDBJ whole genome shotgun (WGS) entry which is preliminary data.</text>
</comment>
<protein>
    <recommendedName>
        <fullName evidence="2">DUF6351 domain-containing protein</fullName>
    </recommendedName>
</protein>
<dbReference type="Proteomes" id="UP000295124">
    <property type="component" value="Unassembled WGS sequence"/>
</dbReference>
<dbReference type="EMBL" id="SMKX01000002">
    <property type="protein sequence ID" value="TDD63256.1"/>
    <property type="molecule type" value="Genomic_DNA"/>
</dbReference>
<dbReference type="RefSeq" id="WP_132164329.1">
    <property type="nucleotide sequence ID" value="NZ_SMKX01000002.1"/>
</dbReference>
<evidence type="ECO:0000313" key="3">
    <source>
        <dbReference type="EMBL" id="TDD63256.1"/>
    </source>
</evidence>
<evidence type="ECO:0000313" key="4">
    <source>
        <dbReference type="Proteomes" id="UP000295124"/>
    </source>
</evidence>
<dbReference type="InterPro" id="IPR045556">
    <property type="entry name" value="DUF6351"/>
</dbReference>
<dbReference type="OrthoDB" id="3078806at2"/>
<keyword evidence="4" id="KW-1185">Reference proteome</keyword>
<gene>
    <name evidence="3" type="ORF">E1263_01105</name>
</gene>
<dbReference type="AlphaFoldDB" id="A0A4R4ZY40"/>